<organism evidence="1 2">
    <name type="scientific">Hanseniaspora osmophila</name>
    <dbReference type="NCBI Taxonomy" id="56408"/>
    <lineage>
        <taxon>Eukaryota</taxon>
        <taxon>Fungi</taxon>
        <taxon>Dikarya</taxon>
        <taxon>Ascomycota</taxon>
        <taxon>Saccharomycotina</taxon>
        <taxon>Saccharomycetes</taxon>
        <taxon>Saccharomycodales</taxon>
        <taxon>Saccharomycodaceae</taxon>
        <taxon>Hanseniaspora</taxon>
    </lineage>
</organism>
<keyword evidence="2" id="KW-1185">Reference proteome</keyword>
<evidence type="ECO:0000313" key="2">
    <source>
        <dbReference type="Proteomes" id="UP000095728"/>
    </source>
</evidence>
<dbReference type="InParanoid" id="A0A1E5RDN4"/>
<sequence length="314" mass="36235">MPSKHIAMYARRLFVQSKLGTKSFERYASTNSKVPKSLLLKQEKRLTQSNLSAEELKQIETQKLKNQTSQLLITSLKDISGYFNPGGATSNEDDLEAEHFDKLRKKYENGYLDRLLKEKFGVELQNSDILIASNVNEKLWASSFENITFEDLEILNYYLDVVLLENYGYAWSNLPKDLQRLLFYRAYGSYGPRNDLENTFATKLVKPQDFLWLKPSPSVFSQTINISSRKPHKLNLISDIKNVDLSKVGNGLINIYECSDKRFDQWKNKFNKADPGSKFVLYLMGVVSLFCLYKDKQFYSTLESSESDSEPVNK</sequence>
<gene>
    <name evidence="1" type="ORF">AWRI3579_g1782</name>
</gene>
<dbReference type="OrthoDB" id="4069787at2759"/>
<name>A0A1E5RDN4_9ASCO</name>
<evidence type="ECO:0000313" key="1">
    <source>
        <dbReference type="EMBL" id="OEJ85018.1"/>
    </source>
</evidence>
<accession>A0A1E5RDN4</accession>
<protein>
    <submittedName>
        <fullName evidence="1">Genetic interactor of prohibitin 7, mitochondrial</fullName>
    </submittedName>
</protein>
<proteinExistence type="predicted"/>
<dbReference type="AlphaFoldDB" id="A0A1E5RDN4"/>
<dbReference type="Proteomes" id="UP000095728">
    <property type="component" value="Unassembled WGS sequence"/>
</dbReference>
<dbReference type="EMBL" id="LPNM01000007">
    <property type="protein sequence ID" value="OEJ85018.1"/>
    <property type="molecule type" value="Genomic_DNA"/>
</dbReference>
<comment type="caution">
    <text evidence="1">The sequence shown here is derived from an EMBL/GenBank/DDBJ whole genome shotgun (WGS) entry which is preliminary data.</text>
</comment>
<reference evidence="2" key="1">
    <citation type="journal article" date="2016" name="Genome Announc.">
        <title>Genome sequences of three species of Hanseniaspora isolated from spontaneous wine fermentations.</title>
        <authorList>
            <person name="Sternes P.R."/>
            <person name="Lee D."/>
            <person name="Kutyna D.R."/>
            <person name="Borneman A.R."/>
        </authorList>
    </citation>
    <scope>NUCLEOTIDE SEQUENCE [LARGE SCALE GENOMIC DNA]</scope>
    <source>
        <strain evidence="2">AWRI3579</strain>
    </source>
</reference>